<name>A0AAJ0MS79_9PEZI</name>
<reference evidence="1 2" key="1">
    <citation type="journal article" date="2023" name="Mol. Phylogenet. Evol.">
        <title>Genome-scale phylogeny and comparative genomics of the fungal order Sordariales.</title>
        <authorList>
            <person name="Hensen N."/>
            <person name="Bonometti L."/>
            <person name="Westerberg I."/>
            <person name="Brannstrom I.O."/>
            <person name="Guillou S."/>
            <person name="Cros-Aarteil S."/>
            <person name="Calhoun S."/>
            <person name="Haridas S."/>
            <person name="Kuo A."/>
            <person name="Mondo S."/>
            <person name="Pangilinan J."/>
            <person name="Riley R."/>
            <person name="LaButti K."/>
            <person name="Andreopoulos B."/>
            <person name="Lipzen A."/>
            <person name="Chen C."/>
            <person name="Yan M."/>
            <person name="Daum C."/>
            <person name="Ng V."/>
            <person name="Clum A."/>
            <person name="Steindorff A."/>
            <person name="Ohm R.A."/>
            <person name="Martin F."/>
            <person name="Silar P."/>
            <person name="Natvig D.O."/>
            <person name="Lalanne C."/>
            <person name="Gautier V."/>
            <person name="Ament-Velasquez S.L."/>
            <person name="Kruys A."/>
            <person name="Hutchinson M.I."/>
            <person name="Powell A.J."/>
            <person name="Barry K."/>
            <person name="Miller A.N."/>
            <person name="Grigoriev I.V."/>
            <person name="Debuchy R."/>
            <person name="Gladieux P."/>
            <person name="Hiltunen Thoren M."/>
            <person name="Johannesson H."/>
        </authorList>
    </citation>
    <scope>NUCLEOTIDE SEQUENCE [LARGE SCALE GENOMIC DNA]</scope>
    <source>
        <strain evidence="1 2">FGSC 10403</strain>
    </source>
</reference>
<sequence length="265" mass="31774">MAPQPTKPLILAIPLEVRHEIYRYTWTVTIDVKKHLVKPYAHCDLYFLSKPYRELQVKQLHTIISICGQMRDEVLSEYFYRTQVHFRHLSTCGRTLLHQSYANHYIRSSLLFASYTQHVSLTWEPRRHPPPEFLREFYETIEWMLQLKQLKTVELVIIDSQLRTFEDFLDQLTAALNDFSAFHIVFQLGTNLRNLEKIVLKLYFNRRWVELDADFLIRAPRLRYFNDVLSRSLREDLKQPERQRTCVFDQHLGAVNLGWPLPNRL</sequence>
<dbReference type="Proteomes" id="UP001285908">
    <property type="component" value="Unassembled WGS sequence"/>
</dbReference>
<gene>
    <name evidence="1" type="ORF">B0T23DRAFT_411537</name>
</gene>
<evidence type="ECO:0000313" key="1">
    <source>
        <dbReference type="EMBL" id="KAK3494443.1"/>
    </source>
</evidence>
<dbReference type="RefSeq" id="XP_062693872.1">
    <property type="nucleotide sequence ID" value="XM_062839447.1"/>
</dbReference>
<dbReference type="AlphaFoldDB" id="A0AAJ0MS79"/>
<dbReference type="GeneID" id="87877069"/>
<keyword evidence="2" id="KW-1185">Reference proteome</keyword>
<protein>
    <submittedName>
        <fullName evidence="1">Uncharacterized protein</fullName>
    </submittedName>
</protein>
<comment type="caution">
    <text evidence="1">The sequence shown here is derived from an EMBL/GenBank/DDBJ whole genome shotgun (WGS) entry which is preliminary data.</text>
</comment>
<accession>A0AAJ0MS79</accession>
<proteinExistence type="predicted"/>
<organism evidence="1 2">
    <name type="scientific">Neurospora hispaniola</name>
    <dbReference type="NCBI Taxonomy" id="588809"/>
    <lineage>
        <taxon>Eukaryota</taxon>
        <taxon>Fungi</taxon>
        <taxon>Dikarya</taxon>
        <taxon>Ascomycota</taxon>
        <taxon>Pezizomycotina</taxon>
        <taxon>Sordariomycetes</taxon>
        <taxon>Sordariomycetidae</taxon>
        <taxon>Sordariales</taxon>
        <taxon>Sordariaceae</taxon>
        <taxon>Neurospora</taxon>
    </lineage>
</organism>
<dbReference type="EMBL" id="JAULSX010000003">
    <property type="protein sequence ID" value="KAK3494443.1"/>
    <property type="molecule type" value="Genomic_DNA"/>
</dbReference>
<evidence type="ECO:0000313" key="2">
    <source>
        <dbReference type="Proteomes" id="UP001285908"/>
    </source>
</evidence>